<dbReference type="Pfam" id="PF04333">
    <property type="entry name" value="MlaA"/>
    <property type="match status" value="1"/>
</dbReference>
<sequence>MVLAIVLSGCASVPEDDAWADPRDPFEDFNRDMWAFNEKLDEHVLLPAAEAYENVPEPVREGLRNVSDNLEEPASLLNNALQGKVTDAGVSFWRFVINSTVGVVGIFDVATPLGLERRRETFGETLASYGVPEGPYLMLPGYGPTVVIDRGADLYDRTYFPRSELDFSARAARTGVKALDTRLQLRQQEQLMQNSLDPYSFVKEAYFQYWRNKVYDGNPPVEPDPLEEELDDDFYDQF</sequence>
<dbReference type="InterPro" id="IPR007428">
    <property type="entry name" value="MlaA"/>
</dbReference>
<comment type="caution">
    <text evidence="3">The sequence shown here is derived from an EMBL/GenBank/DDBJ whole genome shotgun (WGS) entry which is preliminary data.</text>
</comment>
<evidence type="ECO:0000313" key="3">
    <source>
        <dbReference type="EMBL" id="RUO78716.1"/>
    </source>
</evidence>
<evidence type="ECO:0000256" key="1">
    <source>
        <dbReference type="ARBA" id="ARBA00010634"/>
    </source>
</evidence>
<organism evidence="3 4">
    <name type="scientific">Pseudidiomarina taiwanensis</name>
    <dbReference type="NCBI Taxonomy" id="337250"/>
    <lineage>
        <taxon>Bacteria</taxon>
        <taxon>Pseudomonadati</taxon>
        <taxon>Pseudomonadota</taxon>
        <taxon>Gammaproteobacteria</taxon>
        <taxon>Alteromonadales</taxon>
        <taxon>Idiomarinaceae</taxon>
        <taxon>Pseudidiomarina</taxon>
    </lineage>
</organism>
<reference evidence="3 4" key="1">
    <citation type="journal article" date="2011" name="Front. Microbiol.">
        <title>Genomic signatures of strain selection and enhancement in Bacillus atrophaeus var. globigii, a historical biowarfare simulant.</title>
        <authorList>
            <person name="Gibbons H.S."/>
            <person name="Broomall S.M."/>
            <person name="McNew L.A."/>
            <person name="Daligault H."/>
            <person name="Chapman C."/>
            <person name="Bruce D."/>
            <person name="Karavis M."/>
            <person name="Krepps M."/>
            <person name="McGregor P.A."/>
            <person name="Hong C."/>
            <person name="Park K.H."/>
            <person name="Akmal A."/>
            <person name="Feldman A."/>
            <person name="Lin J.S."/>
            <person name="Chang W.E."/>
            <person name="Higgs B.W."/>
            <person name="Demirev P."/>
            <person name="Lindquist J."/>
            <person name="Liem A."/>
            <person name="Fochler E."/>
            <person name="Read T.D."/>
            <person name="Tapia R."/>
            <person name="Johnson S."/>
            <person name="Bishop-Lilly K.A."/>
            <person name="Detter C."/>
            <person name="Han C."/>
            <person name="Sozhamannan S."/>
            <person name="Rosenzweig C.N."/>
            <person name="Skowronski E.W."/>
        </authorList>
    </citation>
    <scope>NUCLEOTIDE SEQUENCE [LARGE SCALE GENOMIC DNA]</scope>
    <source>
        <strain evidence="3 4">PIT1</strain>
    </source>
</reference>
<proteinExistence type="inferred from homology"/>
<gene>
    <name evidence="3" type="ORF">CWI83_04710</name>
</gene>
<dbReference type="PANTHER" id="PTHR30035">
    <property type="entry name" value="LIPOPROTEIN VACJ-RELATED"/>
    <property type="match status" value="1"/>
</dbReference>
<dbReference type="EMBL" id="PIQG01000002">
    <property type="protein sequence ID" value="RUO78716.1"/>
    <property type="molecule type" value="Genomic_DNA"/>
</dbReference>
<dbReference type="GO" id="GO:0120010">
    <property type="term" value="P:intermembrane phospholipid transfer"/>
    <property type="evidence" value="ECO:0007669"/>
    <property type="project" value="TreeGrafter"/>
</dbReference>
<evidence type="ECO:0000256" key="2">
    <source>
        <dbReference type="ARBA" id="ARBA00022729"/>
    </source>
</evidence>
<comment type="similarity">
    <text evidence="1">Belongs to the MlaA family.</text>
</comment>
<dbReference type="OrthoDB" id="9785326at2"/>
<evidence type="ECO:0008006" key="5">
    <source>
        <dbReference type="Google" id="ProtNLM"/>
    </source>
</evidence>
<accession>A0A432ZL64</accession>
<name>A0A432ZL64_9GAMM</name>
<dbReference type="GO" id="GO:0016020">
    <property type="term" value="C:membrane"/>
    <property type="evidence" value="ECO:0007669"/>
    <property type="project" value="InterPro"/>
</dbReference>
<keyword evidence="4" id="KW-1185">Reference proteome</keyword>
<protein>
    <recommendedName>
        <fullName evidence="5">ABC transporter</fullName>
    </recommendedName>
</protein>
<evidence type="ECO:0000313" key="4">
    <source>
        <dbReference type="Proteomes" id="UP000288279"/>
    </source>
</evidence>
<dbReference type="PRINTS" id="PR01805">
    <property type="entry name" value="VACJLIPOPROT"/>
</dbReference>
<dbReference type="AlphaFoldDB" id="A0A432ZL64"/>
<keyword evidence="2" id="KW-0732">Signal</keyword>
<dbReference type="PANTHER" id="PTHR30035:SF3">
    <property type="entry name" value="INTERMEMBRANE PHOSPHOLIPID TRANSPORT SYSTEM LIPOPROTEIN MLAA"/>
    <property type="match status" value="1"/>
</dbReference>
<dbReference type="Proteomes" id="UP000288279">
    <property type="component" value="Unassembled WGS sequence"/>
</dbReference>